<gene>
    <name evidence="2" type="ORF">GFB49_10685</name>
</gene>
<proteinExistence type="predicted"/>
<dbReference type="EMBL" id="WIBF01000005">
    <property type="protein sequence ID" value="MQQ08921.1"/>
    <property type="molecule type" value="Genomic_DNA"/>
</dbReference>
<dbReference type="PROSITE" id="PS50987">
    <property type="entry name" value="HTH_ARSR_2"/>
    <property type="match status" value="1"/>
</dbReference>
<dbReference type="NCBIfam" id="NF033788">
    <property type="entry name" value="HTH_metalloreg"/>
    <property type="match status" value="1"/>
</dbReference>
<reference evidence="2 3" key="1">
    <citation type="submission" date="2019-10" db="EMBL/GenBank/DDBJ databases">
        <title>Epibacterium sp. nov., isolated from seawater.</title>
        <authorList>
            <person name="Zhang X."/>
            <person name="Li N."/>
        </authorList>
    </citation>
    <scope>NUCLEOTIDE SEQUENCE [LARGE SCALE GENOMIC DNA]</scope>
    <source>
        <strain evidence="2 3">SM1979</strain>
    </source>
</reference>
<dbReference type="PRINTS" id="PR00778">
    <property type="entry name" value="HTHARSR"/>
</dbReference>
<sequence>MRGATQISLQPAFRALADPTRRQILNTLGQREMSLREVTAEFSMTRAAVRKHLDILEEGGLIHMRRQGRETLSALNANGLKPVFDWLGTFDQFWDDKLEQLKTAIETENDDD</sequence>
<dbReference type="CDD" id="cd00090">
    <property type="entry name" value="HTH_ARSR"/>
    <property type="match status" value="1"/>
</dbReference>
<dbReference type="RefSeq" id="WP_153215852.1">
    <property type="nucleotide sequence ID" value="NZ_WIBF01000005.1"/>
</dbReference>
<dbReference type="SUPFAM" id="SSF46785">
    <property type="entry name" value="Winged helix' DNA-binding domain"/>
    <property type="match status" value="1"/>
</dbReference>
<keyword evidence="3" id="KW-1185">Reference proteome</keyword>
<dbReference type="InterPro" id="IPR001845">
    <property type="entry name" value="HTH_ArsR_DNA-bd_dom"/>
</dbReference>
<dbReference type="Pfam" id="PF12840">
    <property type="entry name" value="HTH_20"/>
    <property type="match status" value="1"/>
</dbReference>
<accession>A0A843YDC5</accession>
<dbReference type="Proteomes" id="UP000444174">
    <property type="component" value="Unassembled WGS sequence"/>
</dbReference>
<evidence type="ECO:0000313" key="2">
    <source>
        <dbReference type="EMBL" id="MQQ08921.1"/>
    </source>
</evidence>
<evidence type="ECO:0000259" key="1">
    <source>
        <dbReference type="PROSITE" id="PS50987"/>
    </source>
</evidence>
<evidence type="ECO:0000313" key="3">
    <source>
        <dbReference type="Proteomes" id="UP000444174"/>
    </source>
</evidence>
<protein>
    <submittedName>
        <fullName evidence="2">Metalloregulator ArsR/SmtB family transcription factor</fullName>
    </submittedName>
</protein>
<comment type="caution">
    <text evidence="2">The sequence shown here is derived from an EMBL/GenBank/DDBJ whole genome shotgun (WGS) entry which is preliminary data.</text>
</comment>
<dbReference type="InterPro" id="IPR036390">
    <property type="entry name" value="WH_DNA-bd_sf"/>
</dbReference>
<dbReference type="PANTHER" id="PTHR38600">
    <property type="entry name" value="TRANSCRIPTIONAL REGULATORY PROTEIN"/>
    <property type="match status" value="1"/>
</dbReference>
<organism evidence="2 3">
    <name type="scientific">Tritonibacter litoralis</name>
    <dbReference type="NCBI Taxonomy" id="2662264"/>
    <lineage>
        <taxon>Bacteria</taxon>
        <taxon>Pseudomonadati</taxon>
        <taxon>Pseudomonadota</taxon>
        <taxon>Alphaproteobacteria</taxon>
        <taxon>Rhodobacterales</taxon>
        <taxon>Paracoccaceae</taxon>
        <taxon>Tritonibacter</taxon>
    </lineage>
</organism>
<dbReference type="AlphaFoldDB" id="A0A843YDC5"/>
<dbReference type="InterPro" id="IPR036388">
    <property type="entry name" value="WH-like_DNA-bd_sf"/>
</dbReference>
<dbReference type="InterPro" id="IPR011991">
    <property type="entry name" value="ArsR-like_HTH"/>
</dbReference>
<dbReference type="PANTHER" id="PTHR38600:SF2">
    <property type="entry name" value="SLL0088 PROTEIN"/>
    <property type="match status" value="1"/>
</dbReference>
<name>A0A843YDC5_9RHOB</name>
<dbReference type="GO" id="GO:0003700">
    <property type="term" value="F:DNA-binding transcription factor activity"/>
    <property type="evidence" value="ECO:0007669"/>
    <property type="project" value="InterPro"/>
</dbReference>
<feature type="domain" description="HTH arsR-type" evidence="1">
    <location>
        <begin position="1"/>
        <end position="95"/>
    </location>
</feature>
<dbReference type="SMART" id="SM00418">
    <property type="entry name" value="HTH_ARSR"/>
    <property type="match status" value="1"/>
</dbReference>
<dbReference type="Gene3D" id="1.10.10.10">
    <property type="entry name" value="Winged helix-like DNA-binding domain superfamily/Winged helix DNA-binding domain"/>
    <property type="match status" value="1"/>
</dbReference>